<keyword evidence="7" id="KW-1185">Reference proteome</keyword>
<dbReference type="GO" id="GO:0008295">
    <property type="term" value="P:spermidine biosynthetic process"/>
    <property type="evidence" value="ECO:0007669"/>
    <property type="project" value="UniProtKB-KW"/>
</dbReference>
<evidence type="ECO:0000256" key="4">
    <source>
        <dbReference type="ARBA" id="ARBA00023066"/>
    </source>
</evidence>
<dbReference type="GO" id="GO:0004014">
    <property type="term" value="F:adenosylmethionine decarboxylase activity"/>
    <property type="evidence" value="ECO:0007669"/>
    <property type="project" value="InterPro"/>
</dbReference>
<dbReference type="AlphaFoldDB" id="A0AAE1QPB8"/>
<reference evidence="6" key="1">
    <citation type="submission" date="2023-12" db="EMBL/GenBank/DDBJ databases">
        <title>Genome assembly of Anisodus tanguticus.</title>
        <authorList>
            <person name="Wang Y.-J."/>
        </authorList>
    </citation>
    <scope>NUCLEOTIDE SEQUENCE</scope>
    <source>
        <strain evidence="6">KB-2021</strain>
        <tissue evidence="6">Leaf</tissue>
    </source>
</reference>
<dbReference type="EMBL" id="JAVYJV010000041">
    <property type="protein sequence ID" value="KAK4337281.1"/>
    <property type="molecule type" value="Genomic_DNA"/>
</dbReference>
<dbReference type="GO" id="GO:0005829">
    <property type="term" value="C:cytosol"/>
    <property type="evidence" value="ECO:0007669"/>
    <property type="project" value="TreeGrafter"/>
</dbReference>
<keyword evidence="5" id="KW-0620">Polyamine biosynthesis</keyword>
<dbReference type="SUPFAM" id="SSF56276">
    <property type="entry name" value="S-adenosylmethionine decarboxylase"/>
    <property type="match status" value="1"/>
</dbReference>
<evidence type="ECO:0000256" key="1">
    <source>
        <dbReference type="ARBA" id="ARBA00004911"/>
    </source>
</evidence>
<keyword evidence="4" id="KW-0745">Spermidine biosynthesis</keyword>
<keyword evidence="3" id="KW-0068">Autocatalytic cleavage</keyword>
<name>A0AAE1QPB8_9SOLA</name>
<dbReference type="GO" id="GO:0006597">
    <property type="term" value="P:spermine biosynthetic process"/>
    <property type="evidence" value="ECO:0007669"/>
    <property type="project" value="TreeGrafter"/>
</dbReference>
<dbReference type="Gene3D" id="3.30.360.50">
    <property type="entry name" value="S-adenosylmethionine decarboxylase"/>
    <property type="match status" value="1"/>
</dbReference>
<dbReference type="Pfam" id="PF01536">
    <property type="entry name" value="SAM_decarbox"/>
    <property type="match status" value="1"/>
</dbReference>
<gene>
    <name evidence="6" type="ORF">RND71_043279</name>
</gene>
<proteinExistence type="inferred from homology"/>
<sequence>MAFNETNFFEGAEKLIEIWFGNHYSENNEDIENEDIQNLSSIIRSSEDEDDEKISNDSSDFDTFTEMKLSIKDDNKNDKANRADLRRIPRKALDQMLQFVKCEIITKEATVKSGIDKIFSDALVDDYLFDPCGYSMNGILKGVS</sequence>
<protein>
    <submittedName>
        <fullName evidence="6">Uncharacterized protein</fullName>
    </submittedName>
</protein>
<comment type="similarity">
    <text evidence="2">Belongs to the eukaryotic AdoMetDC family.</text>
</comment>
<evidence type="ECO:0000256" key="5">
    <source>
        <dbReference type="ARBA" id="ARBA00023115"/>
    </source>
</evidence>
<evidence type="ECO:0000313" key="7">
    <source>
        <dbReference type="Proteomes" id="UP001291623"/>
    </source>
</evidence>
<dbReference type="Proteomes" id="UP001291623">
    <property type="component" value="Unassembled WGS sequence"/>
</dbReference>
<dbReference type="InterPro" id="IPR048283">
    <property type="entry name" value="AdoMetDC-like"/>
</dbReference>
<dbReference type="PANTHER" id="PTHR11570">
    <property type="entry name" value="S-ADENOSYLMETHIONINE DECARBOXYLASE"/>
    <property type="match status" value="1"/>
</dbReference>
<evidence type="ECO:0000256" key="2">
    <source>
        <dbReference type="ARBA" id="ARBA00008466"/>
    </source>
</evidence>
<dbReference type="InterPro" id="IPR016067">
    <property type="entry name" value="S-AdoMet_deCO2ase_core"/>
</dbReference>
<comment type="caution">
    <text evidence="6">The sequence shown here is derived from an EMBL/GenBank/DDBJ whole genome shotgun (WGS) entry which is preliminary data.</text>
</comment>
<dbReference type="PANTHER" id="PTHR11570:SF0">
    <property type="entry name" value="S-ADENOSYLMETHIONINE DECARBOXYLASE PROENZYME"/>
    <property type="match status" value="1"/>
</dbReference>
<evidence type="ECO:0000256" key="3">
    <source>
        <dbReference type="ARBA" id="ARBA00022813"/>
    </source>
</evidence>
<evidence type="ECO:0000313" key="6">
    <source>
        <dbReference type="EMBL" id="KAK4337281.1"/>
    </source>
</evidence>
<organism evidence="6 7">
    <name type="scientific">Anisodus tanguticus</name>
    <dbReference type="NCBI Taxonomy" id="243964"/>
    <lineage>
        <taxon>Eukaryota</taxon>
        <taxon>Viridiplantae</taxon>
        <taxon>Streptophyta</taxon>
        <taxon>Embryophyta</taxon>
        <taxon>Tracheophyta</taxon>
        <taxon>Spermatophyta</taxon>
        <taxon>Magnoliopsida</taxon>
        <taxon>eudicotyledons</taxon>
        <taxon>Gunneridae</taxon>
        <taxon>Pentapetalae</taxon>
        <taxon>asterids</taxon>
        <taxon>lamiids</taxon>
        <taxon>Solanales</taxon>
        <taxon>Solanaceae</taxon>
        <taxon>Solanoideae</taxon>
        <taxon>Hyoscyameae</taxon>
        <taxon>Anisodus</taxon>
    </lineage>
</organism>
<comment type="pathway">
    <text evidence="1">Amine and polyamine biosynthesis; S-adenosylmethioninamine biosynthesis; S-adenosylmethioninamine from S-adenosyl-L-methionine: step 1/1.</text>
</comment>
<accession>A0AAE1QPB8</accession>
<dbReference type="Gene3D" id="3.60.90.10">
    <property type="entry name" value="S-adenosylmethionine decarboxylase"/>
    <property type="match status" value="1"/>
</dbReference>